<dbReference type="PANTHER" id="PTHR23317">
    <property type="entry name" value="DEDICATOR OF CYTOKINESIS DOCK"/>
    <property type="match status" value="1"/>
</dbReference>
<keyword evidence="1" id="KW-0597">Phosphoprotein</keyword>
<dbReference type="Gene3D" id="1.20.58.740">
    <property type="match status" value="1"/>
</dbReference>
<dbReference type="InterPro" id="IPR011993">
    <property type="entry name" value="PH-like_dom_sf"/>
</dbReference>
<dbReference type="InterPro" id="IPR027007">
    <property type="entry name" value="C2_DOCK-type_domain"/>
</dbReference>
<sequence length="1775" mass="203855">SALPMAAESTRRFTKNLLKPGTAAEIRQTACNAVRHSAVTKPKVIDPLDYETVISELADELKEDPLRDLLLFPDHDFSVSVRGISPFLVYISLKLIFNHIQLNHLPLLQACKYYNSELNVVQFKYDDYAGDYRLLPRFTYLNLILSVQSFKRRYFQLTQLTDNSYIMNFYKDEKISKEPKGCIFLDSCTGVVQNNRLRKHAFELKMNEVTYFVLAAESEQDMEEWISTLTRILQISPHDGPAPDRKSLDLTDHRQGETSSVFTDEGIRSARREERLNLFSLDPDTPVFDNAPVRPFEEKLGRRFMITCRSLNLMLQGCINESETGPVTNIEPFFVSLALLDVREGRKVSADFHVDLNHEAVRQMLGGDCCLSLDLEHWLCFPKQAIFSVTNPHTDIVMVARVEKVLMGNITCGVEPYIKNTDSSKTVQKTLKSNKHFCSKLGKYRMPFAWSVRSVFKDNHGALDRESRFSPLFKQESNKISTDDLIKLVTEAEKTSKLQTIPGTLEISVDYIPLEHPNCVTSSYVPVKPFEELSKHQPTVEVEEFVQDTTKFTQPHRVYRNHIYVYPKHLKYDSQKSFAKARNLSVYVEFRSSDEEVAKPLKCIYGKPGGPVLTTAACSTVLHHSQNPDFYDEVKIELPTQLHEKHHLLFSFYHITCDINAKTNAKRKEALETPVGYSWLPLLKEGRLSSQEFSVPVSCNLPPGYLAIKEASNTKSGADVKWVDGGKTIFKVSTNVVSTVYTQVRPSSVQHLLLRLFSTLPQGLLSMERIPVIIRFLPVLFNQLFKVLTQNDNDEVTTATSRVLVHIVAKCHEDNLDHYLHSYIKFCWFFFELIVKSMAQHLVDSDKVKLPRPQRFPSSYLSRVETLVETVSEHIFWKNKDLAEETRSANLAVAAFVKRCFTLMDRGFTFKLISNYINMITVLCELKFEFLREVCNHEHYIPLSLPLPSARIIGKTSVPEYNLTGEFCRKHFLTGLLLRELGLALQDEQDLRHVALATLKTLMAKHSLDARYATKEKQARIASLYLPLYGLILDNMPRFFLRDLFPIYFTSSDQVRFARPQSLIGYGSRCDKLDQAETRSLLMCFLHIMKTISEVTERDVSYFYLFSDGTIQDGDTLSPTDIEANMSTEVALTVLDVLELFVHHHKKQLLLDEGQNALMKKVLDTYLLFFQINQSTATLRHIFAGLRLFVQKFPNAFFQGKADLCGCLCYEILKCCNHRSSSTQTEAAALLYFFMRKNFEFTKGKSIVRSHLQVIKAVSQLIADAGIGGSRFQQSLAIINNFANGDAPLKNTPFPAEVKDLTKRIRTVLMATAQMKEHEKDPEMLVDLQYSLANSYASTPELRCTWLESMAKVHVRNGDLSEAAMCYIHISALIAESLKRRASFSMGWAAFMCISPNVKEEGAMKEDTGTQDTPYTEDTLVEQLELCVDYLWKSERYELIADINKPVIAVFEKRRDFKRLSELYYDIHRSYLKVTEVVNSEKRLFGRYYRVAFYGQGFFEEEESKEFIYKEPKLTGLSEISQRLLKLYSDKFGADNVKMIQDSNKVNPKDLDPKFAYIQVTYVVPYFDEKEQQEKRTDFERHHNIKRFVFETPFTLSGKKHGDVEEQCKRRTILTTSSSFPYLKKRIQVVEQQSTEMNPIEVAIDEMSRKVSELNQLCNMEEVDMIRLQLKLQGSVSVKVNAGPMAYARAFLEEKNAKKYPDNQVKLLKEIFRQFAEACGQALDVNERLIKEDQLEYQEEMRAHYRDMLTELSATVCFGFKDSIHVSYGFPCPAN</sequence>
<dbReference type="Gene3D" id="2.30.29.30">
    <property type="entry name" value="Pleckstrin-homology domain (PH domain)/Phosphotyrosine-binding domain (PTB)"/>
    <property type="match status" value="1"/>
</dbReference>
<dbReference type="InterPro" id="IPR037809">
    <property type="entry name" value="C2_Dock-D"/>
</dbReference>
<dbReference type="FunFam" id="1.20.58.740:FF:000001">
    <property type="entry name" value="dedicator of cytokinesis protein 9 isoform X1"/>
    <property type="match status" value="1"/>
</dbReference>
<evidence type="ECO:0000256" key="3">
    <source>
        <dbReference type="PROSITE-ProRule" id="PRU00983"/>
    </source>
</evidence>
<dbReference type="InterPro" id="IPR046769">
    <property type="entry name" value="DOCKER_Lobe_A"/>
</dbReference>
<dbReference type="CDD" id="cd08697">
    <property type="entry name" value="C2_Dock-D"/>
    <property type="match status" value="1"/>
</dbReference>
<dbReference type="Pfam" id="PF06920">
    <property type="entry name" value="DHR-2_Lobe_A"/>
    <property type="match status" value="1"/>
</dbReference>
<dbReference type="Gene3D" id="1.25.40.410">
    <property type="match status" value="1"/>
</dbReference>
<name>A0A8C9ZLP6_SANLU</name>
<feature type="domain" description="PH" evidence="4">
    <location>
        <begin position="137"/>
        <end position="234"/>
    </location>
</feature>
<organism evidence="7 8">
    <name type="scientific">Sander lucioperca</name>
    <name type="common">Pike-perch</name>
    <name type="synonym">Perca lucioperca</name>
    <dbReference type="NCBI Taxonomy" id="283035"/>
    <lineage>
        <taxon>Eukaryota</taxon>
        <taxon>Metazoa</taxon>
        <taxon>Chordata</taxon>
        <taxon>Craniata</taxon>
        <taxon>Vertebrata</taxon>
        <taxon>Euteleostomi</taxon>
        <taxon>Actinopterygii</taxon>
        <taxon>Neopterygii</taxon>
        <taxon>Teleostei</taxon>
        <taxon>Neoteleostei</taxon>
        <taxon>Acanthomorphata</taxon>
        <taxon>Eupercaria</taxon>
        <taxon>Perciformes</taxon>
        <taxon>Percoidei</taxon>
        <taxon>Percidae</taxon>
        <taxon>Luciopercinae</taxon>
        <taxon>Sander</taxon>
    </lineage>
</organism>
<dbReference type="PROSITE" id="PS51651">
    <property type="entry name" value="DOCKER"/>
    <property type="match status" value="1"/>
</dbReference>
<dbReference type="GO" id="GO:0005085">
    <property type="term" value="F:guanyl-nucleotide exchange factor activity"/>
    <property type="evidence" value="ECO:0007669"/>
    <property type="project" value="UniProtKB-KW"/>
</dbReference>
<dbReference type="InterPro" id="IPR027357">
    <property type="entry name" value="DOCKER_dom"/>
</dbReference>
<dbReference type="InterPro" id="IPR026791">
    <property type="entry name" value="DOCK"/>
</dbReference>
<feature type="domain" description="DOCKER" evidence="6">
    <location>
        <begin position="1334"/>
        <end position="1761"/>
    </location>
</feature>
<dbReference type="Pfam" id="PF20421">
    <property type="entry name" value="DHR-2_Lobe_C"/>
    <property type="match status" value="1"/>
</dbReference>
<evidence type="ECO:0000259" key="6">
    <source>
        <dbReference type="PROSITE" id="PS51651"/>
    </source>
</evidence>
<evidence type="ECO:0000256" key="2">
    <source>
        <dbReference type="ARBA" id="ARBA00022658"/>
    </source>
</evidence>
<dbReference type="Pfam" id="PF11878">
    <property type="entry name" value="DOCK_C-D_N"/>
    <property type="match status" value="1"/>
</dbReference>
<dbReference type="InterPro" id="IPR001849">
    <property type="entry name" value="PH_domain"/>
</dbReference>
<evidence type="ECO:0000313" key="8">
    <source>
        <dbReference type="Proteomes" id="UP000694568"/>
    </source>
</evidence>
<dbReference type="GeneTree" id="ENSGT00940000157469"/>
<dbReference type="GO" id="GO:0030334">
    <property type="term" value="P:regulation of cell migration"/>
    <property type="evidence" value="ECO:0007669"/>
    <property type="project" value="TreeGrafter"/>
</dbReference>
<evidence type="ECO:0000256" key="1">
    <source>
        <dbReference type="ARBA" id="ARBA00022553"/>
    </source>
</evidence>
<dbReference type="PANTHER" id="PTHR23317:SF71">
    <property type="entry name" value="DEDICATOR OF CYTOKINESIS PROTEIN 10"/>
    <property type="match status" value="1"/>
</dbReference>
<gene>
    <name evidence="7" type="primary">dock10</name>
</gene>
<keyword evidence="2" id="KW-0344">Guanine-nucleotide releasing factor</keyword>
<proteinExistence type="inferred from homology"/>
<feature type="domain" description="C2 DOCK-type" evidence="5">
    <location>
        <begin position="560"/>
        <end position="737"/>
    </location>
</feature>
<reference evidence="7" key="1">
    <citation type="submission" date="2025-08" db="UniProtKB">
        <authorList>
            <consortium name="Ensembl"/>
        </authorList>
    </citation>
    <scope>IDENTIFICATION</scope>
</reference>
<dbReference type="PROSITE" id="PS51650">
    <property type="entry name" value="C2_DOCK"/>
    <property type="match status" value="1"/>
</dbReference>
<evidence type="ECO:0000313" key="7">
    <source>
        <dbReference type="Ensembl" id="ENSSLUP00000040309.1"/>
    </source>
</evidence>
<dbReference type="Gene3D" id="2.60.40.150">
    <property type="entry name" value="C2 domain"/>
    <property type="match status" value="1"/>
</dbReference>
<dbReference type="SMART" id="SM00233">
    <property type="entry name" value="PH"/>
    <property type="match status" value="1"/>
</dbReference>
<dbReference type="InterPro" id="IPR035892">
    <property type="entry name" value="C2_domain_sf"/>
</dbReference>
<dbReference type="Pfam" id="PF20422">
    <property type="entry name" value="DHR-2_Lobe_B"/>
    <property type="match status" value="1"/>
</dbReference>
<dbReference type="FunFam" id="1.25.40.410:FF:000001">
    <property type="entry name" value="dedicator of cytokinesis protein 9 isoform X2"/>
    <property type="match status" value="1"/>
</dbReference>
<dbReference type="InterPro" id="IPR043161">
    <property type="entry name" value="DOCK_C_lobe_A"/>
</dbReference>
<protein>
    <submittedName>
        <fullName evidence="7">Dedicator of cytokinesis 10</fullName>
    </submittedName>
</protein>
<dbReference type="Proteomes" id="UP000694568">
    <property type="component" value="Unplaced"/>
</dbReference>
<dbReference type="Pfam" id="PF00169">
    <property type="entry name" value="PH"/>
    <property type="match status" value="1"/>
</dbReference>
<dbReference type="PROSITE" id="PS50003">
    <property type="entry name" value="PH_DOMAIN"/>
    <property type="match status" value="1"/>
</dbReference>
<dbReference type="GO" id="GO:0060997">
    <property type="term" value="P:dendritic spine morphogenesis"/>
    <property type="evidence" value="ECO:0007669"/>
    <property type="project" value="TreeGrafter"/>
</dbReference>
<dbReference type="InterPro" id="IPR016024">
    <property type="entry name" value="ARM-type_fold"/>
</dbReference>
<comment type="similarity">
    <text evidence="3">Belongs to the DOCK family.</text>
</comment>
<dbReference type="Pfam" id="PF14429">
    <property type="entry name" value="DOCK-C2"/>
    <property type="match status" value="1"/>
</dbReference>
<dbReference type="InterPro" id="IPR043162">
    <property type="entry name" value="DOCK_C_lobe_C"/>
</dbReference>
<dbReference type="InterPro" id="IPR046773">
    <property type="entry name" value="DOCKER_Lobe_C"/>
</dbReference>
<dbReference type="GO" id="GO:0007264">
    <property type="term" value="P:small GTPase-mediated signal transduction"/>
    <property type="evidence" value="ECO:0007669"/>
    <property type="project" value="InterPro"/>
</dbReference>
<reference evidence="7" key="2">
    <citation type="submission" date="2025-09" db="UniProtKB">
        <authorList>
            <consortium name="Ensembl"/>
        </authorList>
    </citation>
    <scope>IDENTIFICATION</scope>
</reference>
<dbReference type="InterPro" id="IPR046770">
    <property type="entry name" value="DOCKER_Lobe_B"/>
</dbReference>
<accession>A0A8C9ZLP6</accession>
<evidence type="ECO:0000259" key="4">
    <source>
        <dbReference type="PROSITE" id="PS50003"/>
    </source>
</evidence>
<dbReference type="InterPro" id="IPR021816">
    <property type="entry name" value="DOCK_C/D_N"/>
</dbReference>
<dbReference type="SUPFAM" id="SSF50729">
    <property type="entry name" value="PH domain-like"/>
    <property type="match status" value="1"/>
</dbReference>
<dbReference type="SUPFAM" id="SSF48371">
    <property type="entry name" value="ARM repeat"/>
    <property type="match status" value="1"/>
</dbReference>
<evidence type="ECO:0000259" key="5">
    <source>
        <dbReference type="PROSITE" id="PS51650"/>
    </source>
</evidence>
<dbReference type="Ensembl" id="ENSSLUT00000041613.1">
    <property type="protein sequence ID" value="ENSSLUP00000040309.1"/>
    <property type="gene ID" value="ENSSLUG00000016779.1"/>
</dbReference>
<dbReference type="CDD" id="cd13267">
    <property type="entry name" value="PH_DOCK-D"/>
    <property type="match status" value="1"/>
</dbReference>
<keyword evidence="8" id="KW-1185">Reference proteome</keyword>